<evidence type="ECO:0000313" key="1">
    <source>
        <dbReference type="EMBL" id="GAG75425.1"/>
    </source>
</evidence>
<protein>
    <submittedName>
        <fullName evidence="1">Uncharacterized protein</fullName>
    </submittedName>
</protein>
<name>X0ZZX5_9ZZZZ</name>
<comment type="caution">
    <text evidence="1">The sequence shown here is derived from an EMBL/GenBank/DDBJ whole genome shotgun (WGS) entry which is preliminary data.</text>
</comment>
<accession>X0ZZX5</accession>
<proteinExistence type="predicted"/>
<dbReference type="EMBL" id="BART01018498">
    <property type="protein sequence ID" value="GAG75425.1"/>
    <property type="molecule type" value="Genomic_DNA"/>
</dbReference>
<sequence length="296" mass="34186">LRGDYQLSAFQSLYELIYANLLNNGACQSLEGKVFYRGSKVDAYSEIWRGEMKTQDVEFDLINESLTTQILDNSWSAKFNNSQEQKVFLRSVESKNSFPIKQCDYNLCQFYDPTIQTPASYTYANRVCFRIYDVFVFLINYYTDGTVTFTSDFFNIGGDGDQYYITSGQELREGNNWVNPEVSFKEVFEEMDKKLNLWIIIEGTVAAPVLRIEPWGYVFNDTKVLTIDDPESVKMGIDLTQLYTIINVGSEEKDYDPSDGADYPNVRFESWNDESYNTPGDCEFENNTLDLVSSWK</sequence>
<reference evidence="1" key="1">
    <citation type="journal article" date="2014" name="Front. Microbiol.">
        <title>High frequency of phylogenetically diverse reductive dehalogenase-homologous genes in deep subseafloor sedimentary metagenomes.</title>
        <authorList>
            <person name="Kawai M."/>
            <person name="Futagami T."/>
            <person name="Toyoda A."/>
            <person name="Takaki Y."/>
            <person name="Nishi S."/>
            <person name="Hori S."/>
            <person name="Arai W."/>
            <person name="Tsubouchi T."/>
            <person name="Morono Y."/>
            <person name="Uchiyama I."/>
            <person name="Ito T."/>
            <person name="Fujiyama A."/>
            <person name="Inagaki F."/>
            <person name="Takami H."/>
        </authorList>
    </citation>
    <scope>NUCLEOTIDE SEQUENCE</scope>
    <source>
        <strain evidence="1">Expedition CK06-06</strain>
    </source>
</reference>
<feature type="non-terminal residue" evidence="1">
    <location>
        <position position="296"/>
    </location>
</feature>
<dbReference type="AlphaFoldDB" id="X0ZZX5"/>
<gene>
    <name evidence="1" type="ORF">S01H4_34907</name>
</gene>
<feature type="non-terminal residue" evidence="1">
    <location>
        <position position="1"/>
    </location>
</feature>
<organism evidence="1">
    <name type="scientific">marine sediment metagenome</name>
    <dbReference type="NCBI Taxonomy" id="412755"/>
    <lineage>
        <taxon>unclassified sequences</taxon>
        <taxon>metagenomes</taxon>
        <taxon>ecological metagenomes</taxon>
    </lineage>
</organism>